<feature type="binding site" evidence="7">
    <location>
        <position position="127"/>
    </location>
    <ligand>
        <name>Zn(2+)</name>
        <dbReference type="ChEBI" id="CHEBI:29105"/>
        <label>2</label>
    </ligand>
</feature>
<dbReference type="HOGENOM" id="CLU_108164_0_0_1"/>
<comment type="caution">
    <text evidence="10">The sequence shown here is derived from an EMBL/GenBank/DDBJ whole genome shotgun (WGS) entry which is preliminary data.</text>
</comment>
<feature type="binding site" evidence="7">
    <location>
        <position position="116"/>
    </location>
    <ligand>
        <name>Zn(2+)</name>
        <dbReference type="ChEBI" id="CHEBI:29105"/>
        <label>1</label>
    </ligand>
</feature>
<keyword evidence="3 7" id="KW-0479">Metal-binding</keyword>
<dbReference type="SUPFAM" id="SSF57903">
    <property type="entry name" value="FYVE/PHD zinc finger"/>
    <property type="match status" value="1"/>
</dbReference>
<proteinExistence type="inferred from homology"/>
<dbReference type="EMBL" id="AFBI03000022">
    <property type="protein sequence ID" value="EJW04178.1"/>
    <property type="molecule type" value="Genomic_DNA"/>
</dbReference>
<name>J8ZWY1_EDHAE</name>
<dbReference type="InterPro" id="IPR059153">
    <property type="entry name" value="NSD_PHD-1st"/>
</dbReference>
<feature type="binding site" evidence="7">
    <location>
        <position position="114"/>
    </location>
    <ligand>
        <name>Zn(2+)</name>
        <dbReference type="ChEBI" id="CHEBI:29105"/>
        <label>1</label>
    </ligand>
</feature>
<dbReference type="VEuPathDB" id="MicrosporidiaDB:EDEG_01528"/>
<feature type="binding site" evidence="7">
    <location>
        <position position="132"/>
    </location>
    <ligand>
        <name>Zn(2+)</name>
        <dbReference type="ChEBI" id="CHEBI:29105"/>
        <label>2</label>
    </ligand>
</feature>
<dbReference type="AlphaFoldDB" id="J8ZWY1"/>
<dbReference type="STRING" id="1003232.J8ZWY1"/>
<evidence type="ECO:0000259" key="9">
    <source>
        <dbReference type="PROSITE" id="PS50016"/>
    </source>
</evidence>
<dbReference type="InterPro" id="IPR019787">
    <property type="entry name" value="Znf_PHD-finger"/>
</dbReference>
<comment type="subcellular location">
    <subcellularLocation>
        <location evidence="1">Nucleus</location>
    </subcellularLocation>
</comment>
<sequence>MIFKNKLESLDETPAKIQQTLTEILYLKHKNISHYEILKKIDAAEQIDEISTSFVKILKSEKEIEKSLQNLLNFIDDQILDIENELDLFKENCALAAIEAKASSINALVDEVFCICRKEARGNMIGCDNTDCKIEWFHLECVGLVTPPKGKWQCPECRKK</sequence>
<feature type="binding site" evidence="7">
    <location>
        <position position="141"/>
    </location>
    <ligand>
        <name>Zn(2+)</name>
        <dbReference type="ChEBI" id="CHEBI:29105"/>
        <label>1</label>
    </ligand>
</feature>
<evidence type="ECO:0000256" key="8">
    <source>
        <dbReference type="PROSITE-ProRule" id="PRU00146"/>
    </source>
</evidence>
<dbReference type="OrthoDB" id="5411773at2759"/>
<dbReference type="InParanoid" id="J8ZWY1"/>
<evidence type="ECO:0000313" key="10">
    <source>
        <dbReference type="EMBL" id="EJW04178.1"/>
    </source>
</evidence>
<dbReference type="InterPro" id="IPR013083">
    <property type="entry name" value="Znf_RING/FYVE/PHD"/>
</dbReference>
<keyword evidence="5 7" id="KW-0862">Zinc</keyword>
<evidence type="ECO:0000256" key="7">
    <source>
        <dbReference type="PIRSR" id="PIRSR628651-51"/>
    </source>
</evidence>
<protein>
    <recommendedName>
        <fullName evidence="9">PHD-type domain-containing protein</fullName>
    </recommendedName>
</protein>
<reference evidence="10 11" key="1">
    <citation type="submission" date="2011-08" db="EMBL/GenBank/DDBJ databases">
        <authorList>
            <person name="Liu Z.J."/>
            <person name="Shi F.L."/>
            <person name="Lu J.Q."/>
            <person name="Li M."/>
            <person name="Wang Z.L."/>
        </authorList>
    </citation>
    <scope>NUCLEOTIDE SEQUENCE [LARGE SCALE GENOMIC DNA]</scope>
    <source>
        <strain evidence="10 11">USNM 41457</strain>
    </source>
</reference>
<dbReference type="Proteomes" id="UP000003163">
    <property type="component" value="Unassembled WGS sequence"/>
</dbReference>
<dbReference type="InterPro" id="IPR001965">
    <property type="entry name" value="Znf_PHD"/>
</dbReference>
<organism evidence="10 11">
    <name type="scientific">Edhazardia aedis (strain USNM 41457)</name>
    <name type="common">Microsporidian parasite</name>
    <dbReference type="NCBI Taxonomy" id="1003232"/>
    <lineage>
        <taxon>Eukaryota</taxon>
        <taxon>Fungi</taxon>
        <taxon>Fungi incertae sedis</taxon>
        <taxon>Microsporidia</taxon>
        <taxon>Edhazardia</taxon>
    </lineage>
</organism>
<evidence type="ECO:0000256" key="4">
    <source>
        <dbReference type="ARBA" id="ARBA00022771"/>
    </source>
</evidence>
<reference evidence="11" key="2">
    <citation type="submission" date="2015-07" db="EMBL/GenBank/DDBJ databases">
        <title>Contrasting host-pathogen interactions and genome evolution in two generalist and specialist microsporidian pathogens of mosquitoes.</title>
        <authorList>
            <consortium name="The Broad Institute Genomics Platform"/>
            <consortium name="The Broad Institute Genome Sequencing Center for Infectious Disease"/>
            <person name="Cuomo C.A."/>
            <person name="Sanscrainte N.D."/>
            <person name="Goldberg J.M."/>
            <person name="Heiman D."/>
            <person name="Young S."/>
            <person name="Zeng Q."/>
            <person name="Becnel J.J."/>
            <person name="Birren B.W."/>
        </authorList>
    </citation>
    <scope>NUCLEOTIDE SEQUENCE [LARGE SCALE GENOMIC DNA]</scope>
    <source>
        <strain evidence="11">USNM 41457</strain>
    </source>
</reference>
<dbReference type="CDD" id="cd15505">
    <property type="entry name" value="PHD_ING"/>
    <property type="match status" value="1"/>
</dbReference>
<dbReference type="Gene3D" id="3.30.40.10">
    <property type="entry name" value="Zinc/RING finger domain, C3HC4 (zinc finger)"/>
    <property type="match status" value="1"/>
</dbReference>
<evidence type="ECO:0000256" key="3">
    <source>
        <dbReference type="ARBA" id="ARBA00022723"/>
    </source>
</evidence>
<dbReference type="Pfam" id="PF23011">
    <property type="entry name" value="PHD-1st_NSD"/>
    <property type="match status" value="1"/>
</dbReference>
<evidence type="ECO:0000256" key="6">
    <source>
        <dbReference type="ARBA" id="ARBA00023242"/>
    </source>
</evidence>
<feature type="binding site" evidence="7">
    <location>
        <position position="138"/>
    </location>
    <ligand>
        <name>Zn(2+)</name>
        <dbReference type="ChEBI" id="CHEBI:29105"/>
        <label>1</label>
    </ligand>
</feature>
<evidence type="ECO:0000256" key="5">
    <source>
        <dbReference type="ARBA" id="ARBA00022833"/>
    </source>
</evidence>
<dbReference type="PROSITE" id="PS50016">
    <property type="entry name" value="ZF_PHD_2"/>
    <property type="match status" value="1"/>
</dbReference>
<keyword evidence="6" id="KW-0539">Nucleus</keyword>
<evidence type="ECO:0000256" key="1">
    <source>
        <dbReference type="ARBA" id="ARBA00004123"/>
    </source>
</evidence>
<accession>J8ZWY1</accession>
<feature type="binding site" evidence="7">
    <location>
        <position position="157"/>
    </location>
    <ligand>
        <name>Zn(2+)</name>
        <dbReference type="ChEBI" id="CHEBI:29105"/>
        <label>2</label>
    </ligand>
</feature>
<dbReference type="PANTHER" id="PTHR10333">
    <property type="entry name" value="INHIBITOR OF GROWTH PROTEIN"/>
    <property type="match status" value="1"/>
</dbReference>
<comment type="similarity">
    <text evidence="2">Belongs to the ING family.</text>
</comment>
<dbReference type="PROSITE" id="PS01359">
    <property type="entry name" value="ZF_PHD_1"/>
    <property type="match status" value="1"/>
</dbReference>
<gene>
    <name evidence="10" type="ORF">EDEG_01528</name>
</gene>
<dbReference type="GO" id="GO:0005634">
    <property type="term" value="C:nucleus"/>
    <property type="evidence" value="ECO:0007669"/>
    <property type="project" value="UniProtKB-SubCell"/>
</dbReference>
<evidence type="ECO:0000313" key="11">
    <source>
        <dbReference type="Proteomes" id="UP000003163"/>
    </source>
</evidence>
<keyword evidence="11" id="KW-1185">Reference proteome</keyword>
<dbReference type="OMA" id="KMIACDD"/>
<evidence type="ECO:0000256" key="2">
    <source>
        <dbReference type="ARBA" id="ARBA00010210"/>
    </source>
</evidence>
<feature type="binding site" evidence="7">
    <location>
        <position position="154"/>
    </location>
    <ligand>
        <name>Zn(2+)</name>
        <dbReference type="ChEBI" id="CHEBI:29105"/>
        <label>2</label>
    </ligand>
</feature>
<dbReference type="InterPro" id="IPR028651">
    <property type="entry name" value="ING_fam"/>
</dbReference>
<dbReference type="InterPro" id="IPR019786">
    <property type="entry name" value="Zinc_finger_PHD-type_CS"/>
</dbReference>
<dbReference type="GO" id="GO:0008270">
    <property type="term" value="F:zinc ion binding"/>
    <property type="evidence" value="ECO:0007669"/>
    <property type="project" value="UniProtKB-KW"/>
</dbReference>
<feature type="domain" description="PHD-type" evidence="9">
    <location>
        <begin position="111"/>
        <end position="160"/>
    </location>
</feature>
<keyword evidence="4 8" id="KW-0863">Zinc-finger</keyword>
<dbReference type="InterPro" id="IPR011011">
    <property type="entry name" value="Znf_FYVE_PHD"/>
</dbReference>
<dbReference type="SMART" id="SM00249">
    <property type="entry name" value="PHD"/>
    <property type="match status" value="1"/>
</dbReference>